<feature type="region of interest" description="Disordered" evidence="1">
    <location>
        <begin position="305"/>
        <end position="337"/>
    </location>
</feature>
<dbReference type="Proteomes" id="UP000186168">
    <property type="component" value="Unassembled WGS sequence"/>
</dbReference>
<evidence type="ECO:0000256" key="1">
    <source>
        <dbReference type="SAM" id="MobiDB-lite"/>
    </source>
</evidence>
<dbReference type="EMBL" id="ASQP01000242">
    <property type="protein sequence ID" value="OMI38257.1"/>
    <property type="molecule type" value="Genomic_DNA"/>
</dbReference>
<dbReference type="Gene3D" id="3.40.50.1820">
    <property type="entry name" value="alpha/beta hydrolase"/>
    <property type="match status" value="1"/>
</dbReference>
<evidence type="ECO:0000313" key="4">
    <source>
        <dbReference type="Proteomes" id="UP000186168"/>
    </source>
</evidence>
<dbReference type="AlphaFoldDB" id="A0A1R1SJ55"/>
<dbReference type="PANTHER" id="PTHR11005">
    <property type="entry name" value="LYSOSOMAL ACID LIPASE-RELATED"/>
    <property type="match status" value="1"/>
</dbReference>
<dbReference type="Pfam" id="PF12146">
    <property type="entry name" value="Hydrolase_4"/>
    <property type="match status" value="1"/>
</dbReference>
<dbReference type="STRING" id="67365.GCA_001704635_04536"/>
<evidence type="ECO:0000259" key="2">
    <source>
        <dbReference type="Pfam" id="PF12146"/>
    </source>
</evidence>
<dbReference type="RefSeq" id="WP_065959201.1">
    <property type="nucleotide sequence ID" value="NZ_ASQP01000242.1"/>
</dbReference>
<protein>
    <submittedName>
        <fullName evidence="3">Esterase/lipase</fullName>
    </submittedName>
</protein>
<gene>
    <name evidence="3" type="ORF">SPAR_16875</name>
</gene>
<organism evidence="3 4">
    <name type="scientific">Streptomyces sparsogenes DSM 40356</name>
    <dbReference type="NCBI Taxonomy" id="1331668"/>
    <lineage>
        <taxon>Bacteria</taxon>
        <taxon>Bacillati</taxon>
        <taxon>Actinomycetota</taxon>
        <taxon>Actinomycetes</taxon>
        <taxon>Kitasatosporales</taxon>
        <taxon>Streptomycetaceae</taxon>
        <taxon>Streptomyces</taxon>
    </lineage>
</organism>
<dbReference type="SUPFAM" id="SSF53474">
    <property type="entry name" value="alpha/beta-Hydrolases"/>
    <property type="match status" value="1"/>
</dbReference>
<keyword evidence="4" id="KW-1185">Reference proteome</keyword>
<name>A0A1R1SJ55_9ACTN</name>
<accession>A0A1R1SJ55</accession>
<feature type="compositionally biased region" description="Basic and acidic residues" evidence="1">
    <location>
        <begin position="318"/>
        <end position="337"/>
    </location>
</feature>
<dbReference type="InterPro" id="IPR029058">
    <property type="entry name" value="AB_hydrolase_fold"/>
</dbReference>
<sequence>MSTAGDQDRTARIAETERWVPTSGGHELHLREARPAGGGERAPGVLFLPGLFSDGGFFLGRSGQGPAAAFLDEGITAYVASLRGHGPSRRPQRFAYDWDFDTYVRHDIPDLIRAVSATHTGPLFVLAHSMVGYAALAALGVEPDLQKRLAGVITVSSAVNDYSDGGLSKRAQMTFSSVISRLLGRFPARALKQGRWDEPAGLMRQFTDWAPSGAFRSADGRTDYWQALGRVTLPVLVGIGAGDSFHASPARARKLADHLGGATEFTVFGRETGLSWDPGHVDVLRGARAQEQVLPKLVAWTRGIAPRGGATGDAAGRTPDDTTKPEDTTKPDDTTEE</sequence>
<evidence type="ECO:0000313" key="3">
    <source>
        <dbReference type="EMBL" id="OMI38257.1"/>
    </source>
</evidence>
<proteinExistence type="predicted"/>
<comment type="caution">
    <text evidence="3">The sequence shown here is derived from an EMBL/GenBank/DDBJ whole genome shotgun (WGS) entry which is preliminary data.</text>
</comment>
<feature type="compositionally biased region" description="Low complexity" evidence="1">
    <location>
        <begin position="305"/>
        <end position="317"/>
    </location>
</feature>
<feature type="domain" description="Serine aminopeptidase S33" evidence="2">
    <location>
        <begin position="66"/>
        <end position="261"/>
    </location>
</feature>
<dbReference type="GeneID" id="96742189"/>
<dbReference type="InterPro" id="IPR022742">
    <property type="entry name" value="Hydrolase_4"/>
</dbReference>
<reference evidence="3 4" key="1">
    <citation type="submission" date="2013-05" db="EMBL/GenBank/DDBJ databases">
        <title>Genome sequence of Streptomyces sparsogenes DSM 40356.</title>
        <authorList>
            <person name="Coyne S."/>
            <person name="Seebeck F.P."/>
        </authorList>
    </citation>
    <scope>NUCLEOTIDE SEQUENCE [LARGE SCALE GENOMIC DNA]</scope>
    <source>
        <strain evidence="3 4">DSM 40356</strain>
    </source>
</reference>